<evidence type="ECO:0000259" key="2">
    <source>
        <dbReference type="Pfam" id="PF13960"/>
    </source>
</evidence>
<feature type="domain" description="DUF4218" evidence="2">
    <location>
        <begin position="178"/>
        <end position="282"/>
    </location>
</feature>
<evidence type="ECO:0000313" key="3">
    <source>
        <dbReference type="EMBL" id="KAI5436772.1"/>
    </source>
</evidence>
<evidence type="ECO:0000259" key="1">
    <source>
        <dbReference type="Pfam" id="PF13952"/>
    </source>
</evidence>
<dbReference type="Proteomes" id="UP001058974">
    <property type="component" value="Chromosome 2"/>
</dbReference>
<dbReference type="PANTHER" id="PTHR48258">
    <property type="entry name" value="DUF4218 DOMAIN-CONTAINING PROTEIN-RELATED"/>
    <property type="match status" value="1"/>
</dbReference>
<dbReference type="PANTHER" id="PTHR48258:SF9">
    <property type="entry name" value="OS01G0348150 PROTEIN"/>
    <property type="match status" value="1"/>
</dbReference>
<dbReference type="InterPro" id="IPR025452">
    <property type="entry name" value="DUF4218"/>
</dbReference>
<organism evidence="3 4">
    <name type="scientific">Pisum sativum</name>
    <name type="common">Garden pea</name>
    <name type="synonym">Lathyrus oleraceus</name>
    <dbReference type="NCBI Taxonomy" id="3888"/>
    <lineage>
        <taxon>Eukaryota</taxon>
        <taxon>Viridiplantae</taxon>
        <taxon>Streptophyta</taxon>
        <taxon>Embryophyta</taxon>
        <taxon>Tracheophyta</taxon>
        <taxon>Spermatophyta</taxon>
        <taxon>Magnoliopsida</taxon>
        <taxon>eudicotyledons</taxon>
        <taxon>Gunneridae</taxon>
        <taxon>Pentapetalae</taxon>
        <taxon>rosids</taxon>
        <taxon>fabids</taxon>
        <taxon>Fabales</taxon>
        <taxon>Fabaceae</taxon>
        <taxon>Papilionoideae</taxon>
        <taxon>50 kb inversion clade</taxon>
        <taxon>NPAAA clade</taxon>
        <taxon>Hologalegina</taxon>
        <taxon>IRL clade</taxon>
        <taxon>Fabeae</taxon>
        <taxon>Lathyrus</taxon>
    </lineage>
</organism>
<dbReference type="Pfam" id="PF13960">
    <property type="entry name" value="DUF4218"/>
    <property type="match status" value="1"/>
</dbReference>
<accession>A0A9D4YBZ5</accession>
<keyword evidence="4" id="KW-1185">Reference proteome</keyword>
<feature type="domain" description="DUF4216" evidence="1">
    <location>
        <begin position="455"/>
        <end position="520"/>
    </location>
</feature>
<evidence type="ECO:0008006" key="5">
    <source>
        <dbReference type="Google" id="ProtNLM"/>
    </source>
</evidence>
<protein>
    <recommendedName>
        <fullName evidence="5">Transposase</fullName>
    </recommendedName>
</protein>
<dbReference type="AlphaFoldDB" id="A0A9D4YBZ5"/>
<reference evidence="3 4" key="1">
    <citation type="journal article" date="2022" name="Nat. Genet.">
        <title>Improved pea reference genome and pan-genome highlight genomic features and evolutionary characteristics.</title>
        <authorList>
            <person name="Yang T."/>
            <person name="Liu R."/>
            <person name="Luo Y."/>
            <person name="Hu S."/>
            <person name="Wang D."/>
            <person name="Wang C."/>
            <person name="Pandey M.K."/>
            <person name="Ge S."/>
            <person name="Xu Q."/>
            <person name="Li N."/>
            <person name="Li G."/>
            <person name="Huang Y."/>
            <person name="Saxena R.K."/>
            <person name="Ji Y."/>
            <person name="Li M."/>
            <person name="Yan X."/>
            <person name="He Y."/>
            <person name="Liu Y."/>
            <person name="Wang X."/>
            <person name="Xiang C."/>
            <person name="Varshney R.K."/>
            <person name="Ding H."/>
            <person name="Gao S."/>
            <person name="Zong X."/>
        </authorList>
    </citation>
    <scope>NUCLEOTIDE SEQUENCE [LARGE SCALE GENOMIC DNA]</scope>
    <source>
        <strain evidence="3 4">cv. Zhongwan 6</strain>
    </source>
</reference>
<sequence length="671" mass="77150">MDTQFGKPFAHTLVKSGWKKRSVFFELPYWKSLYVRHFLDVMHIEKNVFESVIGTLLNIQGKSKDGLKARKDLIAMGIRTELGPLKKGKRTYLPPAAYTLSRKEKKTLCKFLSEVKVPEGYSSDIRRLVSMKDLKLKSLKTHDCHVIMEHFLPIGIRSILPEKVRSSITKLCSFFKSICSKVINPAILPMLQKEIVITLCELEMFFPPSFFDIMVHLVAHLVKETQLCGPAYMRWMYPVERYMKILKGYVKNRSRPEGCMVERYIVEEAIEFCTEYLSNVQSIGLPKSQLVEKKEGKNLIGNKIVAVSRVERDQVHLYVLHNENEVEPYVEIHKDVLRGLNPNRNENWIVREHNRCFIPWFKDHIYSKYYSDPASITERLRCLAYGPSFHVFSYSAYAINGYTFYTKEQDDKSTMQNSGVTVVAEAMHISSVKDLNPKFANLSYFGVIERIWVFDYEKFQIPIFGCKWVENNNGIRMDKSGFLQVDLNRVGYKDESFILASQARQVFYVNDPKSTKWSIVLFSNKVIDENTGDQGDIDVEIESFTRNDQDENNISNDSYIRNDHNEGKMAIMKSIIRARGKGCSKVSIDICLDGDALLSSSLIRVDDDAGYLKVSLYDNGTCPSKHISILSSKDKGSMLASYIGFLVRQHIPITCDNWRSPDLKPCIVGRI</sequence>
<dbReference type="EMBL" id="JAMSHJ010000002">
    <property type="protein sequence ID" value="KAI5436772.1"/>
    <property type="molecule type" value="Genomic_DNA"/>
</dbReference>
<proteinExistence type="predicted"/>
<name>A0A9D4YBZ5_PEA</name>
<gene>
    <name evidence="3" type="ORF">KIW84_023044</name>
</gene>
<dbReference type="Gramene" id="Psat02G0304400-T1">
    <property type="protein sequence ID" value="KAI5436772.1"/>
    <property type="gene ID" value="KIW84_023044"/>
</dbReference>
<evidence type="ECO:0000313" key="4">
    <source>
        <dbReference type="Proteomes" id="UP001058974"/>
    </source>
</evidence>
<dbReference type="Pfam" id="PF13952">
    <property type="entry name" value="DUF4216"/>
    <property type="match status" value="1"/>
</dbReference>
<dbReference type="InterPro" id="IPR025312">
    <property type="entry name" value="DUF4216"/>
</dbReference>
<comment type="caution">
    <text evidence="3">The sequence shown here is derived from an EMBL/GenBank/DDBJ whole genome shotgun (WGS) entry which is preliminary data.</text>
</comment>